<dbReference type="STRING" id="904291.A7J15_12725"/>
<dbReference type="InterPro" id="IPR046548">
    <property type="entry name" value="DUF6804"/>
</dbReference>
<dbReference type="Pfam" id="PF20619">
    <property type="entry name" value="DUF6804"/>
    <property type="match status" value="1"/>
</dbReference>
<name>A0A1B9NHF3_9MICO</name>
<evidence type="ECO:0000313" key="2">
    <source>
        <dbReference type="Proteomes" id="UP000093355"/>
    </source>
</evidence>
<gene>
    <name evidence="1" type="ORF">A7J15_12725</name>
</gene>
<dbReference type="AlphaFoldDB" id="A0A1B9NHF3"/>
<keyword evidence="2" id="KW-1185">Reference proteome</keyword>
<sequence>MNQRPRTPSQYQRNALAPSLIAAPTLFLAPLLLGGEWATIVLFIVAIFAMITAWFAFQARQWWWIIVFAAITVLWNPVYPFPFEGPLWTAAQPVAAVTFLTAGALIKIPRPS</sequence>
<dbReference type="EMBL" id="LXMD01000007">
    <property type="protein sequence ID" value="OCG76032.1"/>
    <property type="molecule type" value="Genomic_DNA"/>
</dbReference>
<organism evidence="1 2">
    <name type="scientific">Microbacterium sediminis</name>
    <dbReference type="NCBI Taxonomy" id="904291"/>
    <lineage>
        <taxon>Bacteria</taxon>
        <taxon>Bacillati</taxon>
        <taxon>Actinomycetota</taxon>
        <taxon>Actinomycetes</taxon>
        <taxon>Micrococcales</taxon>
        <taxon>Microbacteriaceae</taxon>
        <taxon>Microbacterium</taxon>
    </lineage>
</organism>
<comment type="caution">
    <text evidence="1">The sequence shown here is derived from an EMBL/GenBank/DDBJ whole genome shotgun (WGS) entry which is preliminary data.</text>
</comment>
<proteinExistence type="predicted"/>
<protein>
    <submittedName>
        <fullName evidence="1">Uncharacterized protein</fullName>
    </submittedName>
</protein>
<reference evidence="1 2" key="1">
    <citation type="submission" date="2016-05" db="EMBL/GenBank/DDBJ databases">
        <authorList>
            <person name="Lavstsen T."/>
            <person name="Jespersen J.S."/>
        </authorList>
    </citation>
    <scope>NUCLEOTIDE SEQUENCE [LARGE SCALE GENOMIC DNA]</scope>
    <source>
        <strain evidence="1 2">YLB-01</strain>
    </source>
</reference>
<dbReference type="Proteomes" id="UP000093355">
    <property type="component" value="Unassembled WGS sequence"/>
</dbReference>
<dbReference type="RefSeq" id="WP_067028601.1">
    <property type="nucleotide sequence ID" value="NZ_CP038256.1"/>
</dbReference>
<dbReference type="OrthoDB" id="5125716at2"/>
<accession>A0A1B9NHF3</accession>
<evidence type="ECO:0000313" key="1">
    <source>
        <dbReference type="EMBL" id="OCG76032.1"/>
    </source>
</evidence>